<protein>
    <recommendedName>
        <fullName evidence="11">Probable nicotinate-nucleotide pyrophosphorylase [carboxylating]</fullName>
        <ecNumber evidence="5">2.4.2.19</ecNumber>
    </recommendedName>
    <alternativeName>
        <fullName evidence="9">Quinolinate phosphoribosyltransferase [decarboxylating]</fullName>
    </alternativeName>
</protein>
<reference evidence="14" key="1">
    <citation type="submission" date="2018-05" db="EMBL/GenBank/DDBJ databases">
        <authorList>
            <person name="Lanie J.A."/>
            <person name="Ng W.-L."/>
            <person name="Kazmierczak K.M."/>
            <person name="Andrzejewski T.M."/>
            <person name="Davidsen T.M."/>
            <person name="Wayne K.J."/>
            <person name="Tettelin H."/>
            <person name="Glass J.I."/>
            <person name="Rusch D."/>
            <person name="Podicherti R."/>
            <person name="Tsui H.-C.T."/>
            <person name="Winkler M.E."/>
        </authorList>
    </citation>
    <scope>NUCLEOTIDE SEQUENCE</scope>
</reference>
<evidence type="ECO:0000256" key="5">
    <source>
        <dbReference type="ARBA" id="ARBA00011944"/>
    </source>
</evidence>
<dbReference type="InterPro" id="IPR002638">
    <property type="entry name" value="Quinolinate_PRibosylTrfase_C"/>
</dbReference>
<evidence type="ECO:0000256" key="2">
    <source>
        <dbReference type="ARBA" id="ARBA00004893"/>
    </source>
</evidence>
<sequence>MTGQQKAIANAVRPSQQCGVTDLADISIKQHVMAALSEDIGHGDATTEALIASDSSGRAKIIARETLTIAGIAVAKAVFVELDNEASIDAHFEDGEEIQPGECILTVSAQLRSLLTGERTALNYLQRLSGIATQSARYAKAVSGTGVLILDTRKTTPGWRLLEKYAVQCGGARNHRRGLDDMIMIKDNHLAALSGECAIAEAIRRARLISPDLKIEVEAETLDQAQQATEAGADIVLLDNMTIEELRGAVKIIDGRAQTEASGGITLENIREVAETGVNYISAGALTHSARAVDISMKIES</sequence>
<feature type="domain" description="Quinolinate phosphoribosyl transferase N-terminal" evidence="13">
    <location>
        <begin position="44"/>
        <end position="129"/>
    </location>
</feature>
<dbReference type="Pfam" id="PF02749">
    <property type="entry name" value="QRPTase_N"/>
    <property type="match status" value="1"/>
</dbReference>
<evidence type="ECO:0000259" key="13">
    <source>
        <dbReference type="Pfam" id="PF02749"/>
    </source>
</evidence>
<accession>A0A382LCH2</accession>
<dbReference type="NCBIfam" id="TIGR00078">
    <property type="entry name" value="nadC"/>
    <property type="match status" value="1"/>
</dbReference>
<comment type="function">
    <text evidence="1">Involved in the catabolism of quinolinic acid (QA).</text>
</comment>
<evidence type="ECO:0000256" key="4">
    <source>
        <dbReference type="ARBA" id="ARBA00011218"/>
    </source>
</evidence>
<name>A0A382LCH2_9ZZZZ</name>
<dbReference type="InterPro" id="IPR027277">
    <property type="entry name" value="NadC/ModD"/>
</dbReference>
<dbReference type="PANTHER" id="PTHR32179:SF3">
    <property type="entry name" value="NICOTINATE-NUCLEOTIDE PYROPHOSPHORYLASE [CARBOXYLATING]"/>
    <property type="match status" value="1"/>
</dbReference>
<dbReference type="Pfam" id="PF01729">
    <property type="entry name" value="QRPTase_C"/>
    <property type="match status" value="1"/>
</dbReference>
<feature type="domain" description="Quinolinate phosphoribosyl transferase C-terminal" evidence="12">
    <location>
        <begin position="131"/>
        <end position="298"/>
    </location>
</feature>
<dbReference type="SUPFAM" id="SSF54675">
    <property type="entry name" value="Nicotinate/Quinolinate PRTase N-terminal domain-like"/>
    <property type="match status" value="1"/>
</dbReference>
<comment type="similarity">
    <text evidence="3">Belongs to the NadC/ModD family.</text>
</comment>
<dbReference type="EMBL" id="UINC01085737">
    <property type="protein sequence ID" value="SVC33565.1"/>
    <property type="molecule type" value="Genomic_DNA"/>
</dbReference>
<dbReference type="GO" id="GO:0009435">
    <property type="term" value="P:NAD+ biosynthetic process"/>
    <property type="evidence" value="ECO:0007669"/>
    <property type="project" value="UniProtKB-UniPathway"/>
</dbReference>
<evidence type="ECO:0000256" key="8">
    <source>
        <dbReference type="ARBA" id="ARBA00022679"/>
    </source>
</evidence>
<comment type="pathway">
    <text evidence="2">Cofactor biosynthesis; NAD(+) biosynthesis; nicotinate D-ribonucleotide from quinolinate: step 1/1.</text>
</comment>
<proteinExistence type="inferred from homology"/>
<dbReference type="InterPro" id="IPR004393">
    <property type="entry name" value="NadC"/>
</dbReference>
<dbReference type="UniPathway" id="UPA00253">
    <property type="reaction ID" value="UER00331"/>
</dbReference>
<evidence type="ECO:0000256" key="7">
    <source>
        <dbReference type="ARBA" id="ARBA00022676"/>
    </source>
</evidence>
<evidence type="ECO:0000256" key="9">
    <source>
        <dbReference type="ARBA" id="ARBA00033102"/>
    </source>
</evidence>
<comment type="subunit">
    <text evidence="4">Hexamer formed by 3 homodimers.</text>
</comment>
<dbReference type="GO" id="GO:0005737">
    <property type="term" value="C:cytoplasm"/>
    <property type="evidence" value="ECO:0007669"/>
    <property type="project" value="TreeGrafter"/>
</dbReference>
<dbReference type="Gene3D" id="3.90.1170.20">
    <property type="entry name" value="Quinolinate phosphoribosyl transferase, N-terminal domain"/>
    <property type="match status" value="1"/>
</dbReference>
<evidence type="ECO:0000313" key="14">
    <source>
        <dbReference type="EMBL" id="SVC33565.1"/>
    </source>
</evidence>
<dbReference type="SUPFAM" id="SSF51690">
    <property type="entry name" value="Nicotinate/Quinolinate PRTase C-terminal domain-like"/>
    <property type="match status" value="1"/>
</dbReference>
<dbReference type="GO" id="GO:0004514">
    <property type="term" value="F:nicotinate-nucleotide diphosphorylase (carboxylating) activity"/>
    <property type="evidence" value="ECO:0007669"/>
    <property type="project" value="UniProtKB-EC"/>
</dbReference>
<dbReference type="AlphaFoldDB" id="A0A382LCH2"/>
<dbReference type="PANTHER" id="PTHR32179">
    <property type="entry name" value="NICOTINATE-NUCLEOTIDE PYROPHOSPHORYLASE [CARBOXYLATING]"/>
    <property type="match status" value="1"/>
</dbReference>
<dbReference type="InterPro" id="IPR036068">
    <property type="entry name" value="Nicotinate_pribotase-like_C"/>
</dbReference>
<comment type="catalytic activity">
    <reaction evidence="10">
        <text>nicotinate beta-D-ribonucleotide + CO2 + diphosphate = quinolinate + 5-phospho-alpha-D-ribose 1-diphosphate + 2 H(+)</text>
        <dbReference type="Rhea" id="RHEA:12733"/>
        <dbReference type="ChEBI" id="CHEBI:15378"/>
        <dbReference type="ChEBI" id="CHEBI:16526"/>
        <dbReference type="ChEBI" id="CHEBI:29959"/>
        <dbReference type="ChEBI" id="CHEBI:33019"/>
        <dbReference type="ChEBI" id="CHEBI:57502"/>
        <dbReference type="ChEBI" id="CHEBI:58017"/>
        <dbReference type="EC" id="2.4.2.19"/>
    </reaction>
</comment>
<dbReference type="Gene3D" id="3.20.20.70">
    <property type="entry name" value="Aldolase class I"/>
    <property type="match status" value="1"/>
</dbReference>
<dbReference type="FunFam" id="3.20.20.70:FF:000030">
    <property type="entry name" value="Nicotinate-nucleotide pyrophosphorylase, carboxylating"/>
    <property type="match status" value="1"/>
</dbReference>
<dbReference type="PIRSF" id="PIRSF006250">
    <property type="entry name" value="NadC_ModD"/>
    <property type="match status" value="1"/>
</dbReference>
<evidence type="ECO:0000256" key="1">
    <source>
        <dbReference type="ARBA" id="ARBA00003237"/>
    </source>
</evidence>
<dbReference type="InterPro" id="IPR037128">
    <property type="entry name" value="Quinolinate_PRibosylTase_N_sf"/>
</dbReference>
<dbReference type="FunFam" id="3.90.1170.20:FF:000001">
    <property type="entry name" value="Nicotinate-nucleotide diphosphorylase (Carboxylating)"/>
    <property type="match status" value="1"/>
</dbReference>
<dbReference type="CDD" id="cd01572">
    <property type="entry name" value="QPRTase"/>
    <property type="match status" value="1"/>
</dbReference>
<gene>
    <name evidence="14" type="ORF">METZ01_LOCUS286419</name>
</gene>
<keyword evidence="6" id="KW-0662">Pyridine nucleotide biosynthesis</keyword>
<evidence type="ECO:0000256" key="3">
    <source>
        <dbReference type="ARBA" id="ARBA00009400"/>
    </source>
</evidence>
<evidence type="ECO:0000256" key="6">
    <source>
        <dbReference type="ARBA" id="ARBA00022642"/>
    </source>
</evidence>
<evidence type="ECO:0000256" key="10">
    <source>
        <dbReference type="ARBA" id="ARBA00047445"/>
    </source>
</evidence>
<dbReference type="InterPro" id="IPR013785">
    <property type="entry name" value="Aldolase_TIM"/>
</dbReference>
<dbReference type="GO" id="GO:0034213">
    <property type="term" value="P:quinolinate catabolic process"/>
    <property type="evidence" value="ECO:0007669"/>
    <property type="project" value="TreeGrafter"/>
</dbReference>
<organism evidence="14">
    <name type="scientific">marine metagenome</name>
    <dbReference type="NCBI Taxonomy" id="408172"/>
    <lineage>
        <taxon>unclassified sequences</taxon>
        <taxon>metagenomes</taxon>
        <taxon>ecological metagenomes</taxon>
    </lineage>
</organism>
<dbReference type="InterPro" id="IPR022412">
    <property type="entry name" value="Quinolinate_PRibosylTrfase_N"/>
</dbReference>
<evidence type="ECO:0000256" key="11">
    <source>
        <dbReference type="ARBA" id="ARBA00069173"/>
    </source>
</evidence>
<keyword evidence="8" id="KW-0808">Transferase</keyword>
<evidence type="ECO:0000259" key="12">
    <source>
        <dbReference type="Pfam" id="PF01729"/>
    </source>
</evidence>
<keyword evidence="7" id="KW-0328">Glycosyltransferase</keyword>
<dbReference type="EC" id="2.4.2.19" evidence="5"/>